<keyword evidence="1" id="KW-0812">Transmembrane</keyword>
<evidence type="ECO:0000313" key="3">
    <source>
        <dbReference type="Proteomes" id="UP000294726"/>
    </source>
</evidence>
<accession>A0AAQ2USB8</accession>
<evidence type="ECO:0000313" key="2">
    <source>
        <dbReference type="EMBL" id="VDB98255.1"/>
    </source>
</evidence>
<reference evidence="2 3" key="1">
    <citation type="submission" date="2018-08" db="EMBL/GenBank/DDBJ databases">
        <authorList>
            <person name="Lorentzen P. G. S. M."/>
        </authorList>
    </citation>
    <scope>NUCLEOTIDE SEQUENCE [LARGE SCALE GENOMIC DNA]</scope>
    <source>
        <strain evidence="2 3">CRBO_1381</strain>
    </source>
</reference>
<name>A0AAQ2USB8_OENOE</name>
<evidence type="ECO:0000256" key="1">
    <source>
        <dbReference type="SAM" id="Phobius"/>
    </source>
</evidence>
<organism evidence="2 3">
    <name type="scientific">Oenococcus oeni</name>
    <name type="common">Leuconostoc oenos</name>
    <dbReference type="NCBI Taxonomy" id="1247"/>
    <lineage>
        <taxon>Bacteria</taxon>
        <taxon>Bacillati</taxon>
        <taxon>Bacillota</taxon>
        <taxon>Bacilli</taxon>
        <taxon>Lactobacillales</taxon>
        <taxon>Lactobacillaceae</taxon>
        <taxon>Oenococcus</taxon>
    </lineage>
</organism>
<gene>
    <name evidence="2" type="ORF">OENI_1023</name>
</gene>
<proteinExistence type="predicted"/>
<dbReference type="AlphaFoldDB" id="A0AAQ2USB8"/>
<keyword evidence="1" id="KW-1133">Transmembrane helix</keyword>
<protein>
    <submittedName>
        <fullName evidence="2">Uncharacterized protein</fullName>
    </submittedName>
</protein>
<feature type="transmembrane region" description="Helical" evidence="1">
    <location>
        <begin position="6"/>
        <end position="25"/>
    </location>
</feature>
<dbReference type="EMBL" id="LR031358">
    <property type="protein sequence ID" value="VDB98255.1"/>
    <property type="molecule type" value="Genomic_DNA"/>
</dbReference>
<keyword evidence="1" id="KW-0472">Membrane</keyword>
<dbReference type="Proteomes" id="UP000294726">
    <property type="component" value="Chromosome"/>
</dbReference>
<sequence length="54" mass="6471">MLKSFFLIVIEQTVLELILMNLWIIHYFNRYKRTIENAILLVSKMKILTEESIG</sequence>